<dbReference type="PANTHER" id="PTHR12631">
    <property type="entry name" value="ALPHA-L-IDURONIDASE"/>
    <property type="match status" value="1"/>
</dbReference>
<evidence type="ECO:0008006" key="5">
    <source>
        <dbReference type="Google" id="ProtNLM"/>
    </source>
</evidence>
<dbReference type="EMBL" id="QEOB01000029">
    <property type="protein sequence ID" value="PVX71399.1"/>
    <property type="molecule type" value="Genomic_DNA"/>
</dbReference>
<gene>
    <name evidence="3" type="ORF">C7402_12911</name>
</gene>
<feature type="chain" id="PRO_5046562225" description="Serine/threonine protein kinase" evidence="2">
    <location>
        <begin position="16"/>
        <end position="709"/>
    </location>
</feature>
<dbReference type="Proteomes" id="UP000245712">
    <property type="component" value="Unassembled WGS sequence"/>
</dbReference>
<comment type="caution">
    <text evidence="3">The sequence shown here is derived from an EMBL/GenBank/DDBJ whole genome shotgun (WGS) entry which is preliminary data.</text>
</comment>
<proteinExistence type="predicted"/>
<feature type="compositionally biased region" description="Low complexity" evidence="1">
    <location>
        <begin position="76"/>
        <end position="120"/>
    </location>
</feature>
<organism evidence="3 4">
    <name type="scientific">Paraburkholderia unamae</name>
    <dbReference type="NCBI Taxonomy" id="219649"/>
    <lineage>
        <taxon>Bacteria</taxon>
        <taxon>Pseudomonadati</taxon>
        <taxon>Pseudomonadota</taxon>
        <taxon>Betaproteobacteria</taxon>
        <taxon>Burkholderiales</taxon>
        <taxon>Burkholderiaceae</taxon>
        <taxon>Paraburkholderia</taxon>
    </lineage>
</organism>
<name>A0ABX5KCB4_9BURK</name>
<dbReference type="SUPFAM" id="SSF51445">
    <property type="entry name" value="(Trans)glycosidases"/>
    <property type="match status" value="1"/>
</dbReference>
<evidence type="ECO:0000313" key="3">
    <source>
        <dbReference type="EMBL" id="PVX71399.1"/>
    </source>
</evidence>
<feature type="signal peptide" evidence="2">
    <location>
        <begin position="1"/>
        <end position="15"/>
    </location>
</feature>
<evidence type="ECO:0000313" key="4">
    <source>
        <dbReference type="Proteomes" id="UP000245712"/>
    </source>
</evidence>
<dbReference type="Gene3D" id="3.20.20.80">
    <property type="entry name" value="Glycosidases"/>
    <property type="match status" value="1"/>
</dbReference>
<dbReference type="InterPro" id="IPR051923">
    <property type="entry name" value="Glycosyl_Hydrolase_39"/>
</dbReference>
<dbReference type="PANTHER" id="PTHR12631:SF10">
    <property type="entry name" value="BETA-XYLOSIDASE-LIKE PROTEIN-RELATED"/>
    <property type="match status" value="1"/>
</dbReference>
<feature type="region of interest" description="Disordered" evidence="1">
    <location>
        <begin position="65"/>
        <end position="120"/>
    </location>
</feature>
<sequence>MKLIHVVLTSSLALAACGGGGSGGNGTDATNANALAAPNSASGASGASSASGASAVNAANSTNTAADTPGSGGTGAANAAAATGAGTGTDTSAGTDPSTNASTNASTANTGASGAGSTSPAVTAGAMNCGSPATSSAASATSLVSADTPSAQSGRMFASGAAFPVAFVTNAPASDTLVWSITDHVGKVAASGSLPVTAGPVTTTLTCTSTLAGYFAVSATLANGGGQIPSAGTRPAGNATFGVLPNLASVVPAVTYARQDLHRFGMQGEDDNGSVLSGLGISWTYDHRELYTMEPNGRNTFNPNANNLDPFYTTGNVMRFVRLDGIPAWLSPTGQFEDESRLPTDLAYYQDYMSRVGTESNIIRTTYFPKQSANYYQLTWEPDSQWQGTNAEFIQLYQTVYQGLHSTDPHAMLMGPTDTAPSGTADQLKTLAPLGFAQLIDGVTTHGYYDINGSSPSYAPERLAGDPSTASDSLIGQMRKLRSEMAADYKPGMKLFQTEVGISYDNGASYGPNYPGANILYAQGALVARSHLIVLGEGADQTWVFYGADFPDKVGYGTFFDLSDATGQYGAQNISPKPAAMAVAAMTRVLDGTNTLGPVNGTPSGVYAYAFQQLNNGAVITALWTHNNAVWSAASGYSSTYGVPYSLAVDAPGTSGTVTVIDEMGNPATMSYTNGTVALTLTESPVYVVSTNATVASANATRPTGYVPN</sequence>
<keyword evidence="4" id="KW-1185">Reference proteome</keyword>
<keyword evidence="2" id="KW-0732">Signal</keyword>
<evidence type="ECO:0000256" key="2">
    <source>
        <dbReference type="SAM" id="SignalP"/>
    </source>
</evidence>
<reference evidence="3 4" key="1">
    <citation type="submission" date="2018-05" db="EMBL/GenBank/DDBJ databases">
        <title>Genomic Encyclopedia of Type Strains, Phase IV (KMG-V): Genome sequencing to study the core and pangenomes of soil and plant-associated prokaryotes.</title>
        <authorList>
            <person name="Whitman W."/>
        </authorList>
    </citation>
    <scope>NUCLEOTIDE SEQUENCE [LARGE SCALE GENOMIC DNA]</scope>
    <source>
        <strain evidence="3 4">SCZa-39</strain>
    </source>
</reference>
<accession>A0ABX5KCB4</accession>
<protein>
    <recommendedName>
        <fullName evidence="5">Serine/threonine protein kinase</fullName>
    </recommendedName>
</protein>
<dbReference type="InterPro" id="IPR017853">
    <property type="entry name" value="GH"/>
</dbReference>
<evidence type="ECO:0000256" key="1">
    <source>
        <dbReference type="SAM" id="MobiDB-lite"/>
    </source>
</evidence>
<dbReference type="PROSITE" id="PS51257">
    <property type="entry name" value="PROKAR_LIPOPROTEIN"/>
    <property type="match status" value="1"/>
</dbReference>